<dbReference type="SUPFAM" id="SSF53335">
    <property type="entry name" value="S-adenosyl-L-methionine-dependent methyltransferases"/>
    <property type="match status" value="1"/>
</dbReference>
<accession>A0A9N9I6L3</accession>
<gene>
    <name evidence="1" type="ORF">ALEPTO_LOCUS12316</name>
</gene>
<organism evidence="1 2">
    <name type="scientific">Ambispora leptoticha</name>
    <dbReference type="NCBI Taxonomy" id="144679"/>
    <lineage>
        <taxon>Eukaryota</taxon>
        <taxon>Fungi</taxon>
        <taxon>Fungi incertae sedis</taxon>
        <taxon>Mucoromycota</taxon>
        <taxon>Glomeromycotina</taxon>
        <taxon>Glomeromycetes</taxon>
        <taxon>Archaeosporales</taxon>
        <taxon>Ambisporaceae</taxon>
        <taxon>Ambispora</taxon>
    </lineage>
</organism>
<dbReference type="InterPro" id="IPR019410">
    <property type="entry name" value="Methyltransf_16"/>
</dbReference>
<dbReference type="OrthoDB" id="407325at2759"/>
<dbReference type="PANTHER" id="PTHR14614">
    <property type="entry name" value="HEPATOCELLULAR CARCINOMA-ASSOCIATED ANTIGEN"/>
    <property type="match status" value="1"/>
</dbReference>
<dbReference type="InterPro" id="IPR029063">
    <property type="entry name" value="SAM-dependent_MTases_sf"/>
</dbReference>
<reference evidence="1" key="1">
    <citation type="submission" date="2021-06" db="EMBL/GenBank/DDBJ databases">
        <authorList>
            <person name="Kallberg Y."/>
            <person name="Tangrot J."/>
            <person name="Rosling A."/>
        </authorList>
    </citation>
    <scope>NUCLEOTIDE SEQUENCE</scope>
    <source>
        <strain evidence="1">FL130A</strain>
    </source>
</reference>
<dbReference type="Pfam" id="PF10294">
    <property type="entry name" value="Methyltransf_16"/>
    <property type="match status" value="1"/>
</dbReference>
<evidence type="ECO:0000313" key="1">
    <source>
        <dbReference type="EMBL" id="CAG8722788.1"/>
    </source>
</evidence>
<evidence type="ECO:0000313" key="2">
    <source>
        <dbReference type="Proteomes" id="UP000789508"/>
    </source>
</evidence>
<sequence>MELLKNRILLLEGPKFPSFDFNFSAKTNSNRFRIKDQIIFLYSSDAIQGSAESRDDEKEESHTVKTAGSVWDAVNIDTGLILAKYIEKQSIISNNDTLKIEGKKIIELGSGKSIPSIAAIILGARSVTITDSPSVIPSILRIMELNKLKSKHVHVRALDWEQRETYIEQLNNNDDNDDSTPYDYIFAADVVWVDYLIEPLVETID</sequence>
<dbReference type="Proteomes" id="UP000789508">
    <property type="component" value="Unassembled WGS sequence"/>
</dbReference>
<comment type="caution">
    <text evidence="1">The sequence shown here is derived from an EMBL/GenBank/DDBJ whole genome shotgun (WGS) entry which is preliminary data.</text>
</comment>
<keyword evidence="2" id="KW-1185">Reference proteome</keyword>
<proteinExistence type="predicted"/>
<dbReference type="EMBL" id="CAJVPS010026946">
    <property type="protein sequence ID" value="CAG8722788.1"/>
    <property type="molecule type" value="Genomic_DNA"/>
</dbReference>
<protein>
    <submittedName>
        <fullName evidence="1">3559_t:CDS:1</fullName>
    </submittedName>
</protein>
<name>A0A9N9I6L3_9GLOM</name>
<dbReference type="Gene3D" id="3.40.50.150">
    <property type="entry name" value="Vaccinia Virus protein VP39"/>
    <property type="match status" value="1"/>
</dbReference>
<dbReference type="AlphaFoldDB" id="A0A9N9I6L3"/>
<feature type="non-terminal residue" evidence="1">
    <location>
        <position position="1"/>
    </location>
</feature>